<name>A0A6N2BV04_SOLCI</name>
<dbReference type="AlphaFoldDB" id="A0A6N2BV04"/>
<evidence type="ECO:0000313" key="1">
    <source>
        <dbReference type="EMBL" id="TMW99232.1"/>
    </source>
</evidence>
<comment type="caution">
    <text evidence="1">The sequence shown here is derived from an EMBL/GenBank/DDBJ whole genome shotgun (WGS) entry which is preliminary data.</text>
</comment>
<proteinExistence type="predicted"/>
<reference evidence="1" key="1">
    <citation type="submission" date="2019-05" db="EMBL/GenBank/DDBJ databases">
        <title>The de novo reference genome and transcriptome assemblies of the wild tomato species Solanum chilense.</title>
        <authorList>
            <person name="Stam R."/>
            <person name="Nosenko T."/>
            <person name="Hoerger A.C."/>
            <person name="Stephan W."/>
            <person name="Seidel M.A."/>
            <person name="Kuhn J.M.M."/>
            <person name="Haberer G."/>
            <person name="Tellier A."/>
        </authorList>
    </citation>
    <scope>NUCLEOTIDE SEQUENCE</scope>
    <source>
        <tissue evidence="1">Mature leaves</tissue>
    </source>
</reference>
<dbReference type="EMBL" id="RXGB01001365">
    <property type="protein sequence ID" value="TMW99232.1"/>
    <property type="molecule type" value="Genomic_DNA"/>
</dbReference>
<gene>
    <name evidence="1" type="ORF">EJD97_002863</name>
</gene>
<protein>
    <submittedName>
        <fullName evidence="1">Uncharacterized protein</fullName>
    </submittedName>
</protein>
<accession>A0A6N2BV04</accession>
<sequence length="185" mass="21479">MDLRHGQSDAEGEEYEEENEIPKYVVVEFRQLENQHKKNLDENEVVNLGDKDCVKEVKISVHLNEALRRELIHLLTEYIDVLFWVYSDMLWLSTNVVFHKLLINLGFGPVKQKAGKLKPQLSLKIKEETTKLTKSRLVKVTQYPTSLAYVVSVAKKDGISKIVLITRMSTKQAQKTIFRCQIFIF</sequence>
<organism evidence="1">
    <name type="scientific">Solanum chilense</name>
    <name type="common">Tomato</name>
    <name type="synonym">Lycopersicon chilense</name>
    <dbReference type="NCBI Taxonomy" id="4083"/>
    <lineage>
        <taxon>Eukaryota</taxon>
        <taxon>Viridiplantae</taxon>
        <taxon>Streptophyta</taxon>
        <taxon>Embryophyta</taxon>
        <taxon>Tracheophyta</taxon>
        <taxon>Spermatophyta</taxon>
        <taxon>Magnoliopsida</taxon>
        <taxon>eudicotyledons</taxon>
        <taxon>Gunneridae</taxon>
        <taxon>Pentapetalae</taxon>
        <taxon>asterids</taxon>
        <taxon>lamiids</taxon>
        <taxon>Solanales</taxon>
        <taxon>Solanaceae</taxon>
        <taxon>Solanoideae</taxon>
        <taxon>Solaneae</taxon>
        <taxon>Solanum</taxon>
        <taxon>Solanum subgen. Lycopersicon</taxon>
    </lineage>
</organism>